<accession>A0A4W6G6R2</accession>
<dbReference type="GO" id="GO:0016020">
    <property type="term" value="C:membrane"/>
    <property type="evidence" value="ECO:0007669"/>
    <property type="project" value="TreeGrafter"/>
</dbReference>
<dbReference type="Ensembl" id="ENSLCAT00010060366.1">
    <property type="protein sequence ID" value="ENSLCAP00010058764.1"/>
    <property type="gene ID" value="ENSLCAG00010027394.1"/>
</dbReference>
<feature type="domain" description="Reelin" evidence="2">
    <location>
        <begin position="15"/>
        <end position="187"/>
    </location>
</feature>
<dbReference type="Proteomes" id="UP000314980">
    <property type="component" value="Unassembled WGS sequence"/>
</dbReference>
<name>A0A4W6G6R2_LATCA</name>
<dbReference type="Pfam" id="PF02014">
    <property type="entry name" value="Reeler"/>
    <property type="match status" value="1"/>
</dbReference>
<proteinExistence type="predicted"/>
<dbReference type="InterPro" id="IPR002861">
    <property type="entry name" value="Reeler_dom"/>
</dbReference>
<dbReference type="PANTHER" id="PTHR45828">
    <property type="entry name" value="CYTOCHROME B561/FERRIC REDUCTASE TRANSMEMBRANE"/>
    <property type="match status" value="1"/>
</dbReference>
<organism evidence="3 4">
    <name type="scientific">Lates calcarifer</name>
    <name type="common">Barramundi</name>
    <name type="synonym">Holocentrus calcarifer</name>
    <dbReference type="NCBI Taxonomy" id="8187"/>
    <lineage>
        <taxon>Eukaryota</taxon>
        <taxon>Metazoa</taxon>
        <taxon>Chordata</taxon>
        <taxon>Craniata</taxon>
        <taxon>Vertebrata</taxon>
        <taxon>Euteleostomi</taxon>
        <taxon>Actinopterygii</taxon>
        <taxon>Neopterygii</taxon>
        <taxon>Teleostei</taxon>
        <taxon>Neoteleostei</taxon>
        <taxon>Acanthomorphata</taxon>
        <taxon>Carangaria</taxon>
        <taxon>Carangaria incertae sedis</taxon>
        <taxon>Centropomidae</taxon>
        <taxon>Lates</taxon>
    </lineage>
</organism>
<dbReference type="AlphaFoldDB" id="A0A4W6G6R2"/>
<keyword evidence="4" id="KW-1185">Reference proteome</keyword>
<protein>
    <recommendedName>
        <fullName evidence="2">Reelin domain-containing protein</fullName>
    </recommendedName>
</protein>
<evidence type="ECO:0000256" key="1">
    <source>
        <dbReference type="SAM" id="SignalP"/>
    </source>
</evidence>
<dbReference type="InterPro" id="IPR042307">
    <property type="entry name" value="Reeler_sf"/>
</dbReference>
<evidence type="ECO:0000313" key="4">
    <source>
        <dbReference type="Proteomes" id="UP000314980"/>
    </source>
</evidence>
<reference evidence="4" key="1">
    <citation type="submission" date="2015-09" db="EMBL/GenBank/DDBJ databases">
        <authorList>
            <person name="Sai Rama Sridatta P."/>
        </authorList>
    </citation>
    <scope>NUCLEOTIDE SEQUENCE [LARGE SCALE GENOMIC DNA]</scope>
</reference>
<dbReference type="PROSITE" id="PS51019">
    <property type="entry name" value="REELIN"/>
    <property type="match status" value="1"/>
</dbReference>
<reference evidence="3" key="2">
    <citation type="submission" date="2025-08" db="UniProtKB">
        <authorList>
            <consortium name="Ensembl"/>
        </authorList>
    </citation>
    <scope>IDENTIFICATION</scope>
</reference>
<evidence type="ECO:0000313" key="3">
    <source>
        <dbReference type="Ensembl" id="ENSLCAP00010058764.1"/>
    </source>
</evidence>
<dbReference type="CDD" id="cd08544">
    <property type="entry name" value="Reeler"/>
    <property type="match status" value="1"/>
</dbReference>
<evidence type="ECO:0000259" key="2">
    <source>
        <dbReference type="PROSITE" id="PS51019"/>
    </source>
</evidence>
<dbReference type="InParanoid" id="A0A4W6G6R2"/>
<feature type="chain" id="PRO_5021225522" description="Reelin domain-containing protein" evidence="1">
    <location>
        <begin position="18"/>
        <end position="267"/>
    </location>
</feature>
<sequence>MSPVGLCCLLFISVSVCYWVPAGCYANGKVTKACGNMATPPWSPSSLEITTLHASINKEMLILFKTLSIFAVILSGTSYFEGFLLQARDAASQSSVSTVGTFTLTNPDMTQLLTCNKQQGSAVSHTSDARQTEVVVIWNAPPDSPSEVQFLVTVVFHYSVFWVRLPGPVIYQHGVTPHPPQSTTTPPPILTTTPSILPGPFNSNGCGQTKSCLSDPLGCDPEDGPHCFFLSMTTEGPDKTSVIFELSGPAEGYVAFALSWDKWMVRK</sequence>
<dbReference type="Gene3D" id="2.60.40.4060">
    <property type="entry name" value="Reeler domain"/>
    <property type="match status" value="1"/>
</dbReference>
<feature type="signal peptide" evidence="1">
    <location>
        <begin position="1"/>
        <end position="17"/>
    </location>
</feature>
<keyword evidence="1" id="KW-0732">Signal</keyword>
<dbReference type="GeneTree" id="ENSGT00940000157704"/>
<dbReference type="PANTHER" id="PTHR45828:SF3">
    <property type="entry name" value="FERRIC-CHELATE REDUCTASE 1"/>
    <property type="match status" value="1"/>
</dbReference>
<dbReference type="InterPro" id="IPR051237">
    <property type="entry name" value="Ferric-chelate_Red/DefProt"/>
</dbReference>
<dbReference type="STRING" id="8187.ENSLCAP00010058764"/>
<reference evidence="3" key="3">
    <citation type="submission" date="2025-09" db="UniProtKB">
        <authorList>
            <consortium name="Ensembl"/>
        </authorList>
    </citation>
    <scope>IDENTIFICATION</scope>
</reference>